<comment type="caution">
    <text evidence="3">The sequence shown here is derived from an EMBL/GenBank/DDBJ whole genome shotgun (WGS) entry which is preliminary data.</text>
</comment>
<protein>
    <submittedName>
        <fullName evidence="3">Lipopolysaccharide/colanic/teichoic acid biosynthesis glycosyltransferase</fullName>
    </submittedName>
</protein>
<feature type="domain" description="Bacterial sugar transferase" evidence="2">
    <location>
        <begin position="23"/>
        <end position="218"/>
    </location>
</feature>
<evidence type="ECO:0000313" key="4">
    <source>
        <dbReference type="Proteomes" id="UP000295573"/>
    </source>
</evidence>
<comment type="similarity">
    <text evidence="1">Belongs to the bacterial sugar transferase family.</text>
</comment>
<dbReference type="EMBL" id="SLWR01000014">
    <property type="protein sequence ID" value="TCO42320.1"/>
    <property type="molecule type" value="Genomic_DNA"/>
</dbReference>
<proteinExistence type="inferred from homology"/>
<dbReference type="PANTHER" id="PTHR30576">
    <property type="entry name" value="COLANIC BIOSYNTHESIS UDP-GLUCOSE LIPID CARRIER TRANSFERASE"/>
    <property type="match status" value="1"/>
</dbReference>
<dbReference type="Pfam" id="PF02397">
    <property type="entry name" value="Bac_transf"/>
    <property type="match status" value="1"/>
</dbReference>
<gene>
    <name evidence="3" type="ORF">EV646_114144</name>
</gene>
<evidence type="ECO:0000259" key="2">
    <source>
        <dbReference type="Pfam" id="PF02397"/>
    </source>
</evidence>
<dbReference type="InterPro" id="IPR003362">
    <property type="entry name" value="Bact_transf"/>
</dbReference>
<reference evidence="3 4" key="1">
    <citation type="journal article" date="2015" name="Stand. Genomic Sci.">
        <title>Genomic Encyclopedia of Bacterial and Archaeal Type Strains, Phase III: the genomes of soil and plant-associated and newly described type strains.</title>
        <authorList>
            <person name="Whitman W.B."/>
            <person name="Woyke T."/>
            <person name="Klenk H.P."/>
            <person name="Zhou Y."/>
            <person name="Lilburn T.G."/>
            <person name="Beck B.J."/>
            <person name="De Vos P."/>
            <person name="Vandamme P."/>
            <person name="Eisen J.A."/>
            <person name="Garrity G."/>
            <person name="Hugenholtz P."/>
            <person name="Kyrpides N.C."/>
        </authorList>
    </citation>
    <scope>NUCLEOTIDE SEQUENCE [LARGE SCALE GENOMIC DNA]</scope>
    <source>
        <strain evidence="3 4">VKM Ac-2541</strain>
    </source>
</reference>
<dbReference type="AlphaFoldDB" id="A0A4V6NNF8"/>
<keyword evidence="4" id="KW-1185">Reference proteome</keyword>
<dbReference type="RefSeq" id="WP_132155812.1">
    <property type="nucleotide sequence ID" value="NZ_SLWR01000014.1"/>
</dbReference>
<dbReference type="OrthoDB" id="9808602at2"/>
<dbReference type="Proteomes" id="UP000295573">
    <property type="component" value="Unassembled WGS sequence"/>
</dbReference>
<keyword evidence="3" id="KW-0808">Transferase</keyword>
<accession>A0A4V6NNF8</accession>
<evidence type="ECO:0000256" key="1">
    <source>
        <dbReference type="ARBA" id="ARBA00006464"/>
    </source>
</evidence>
<name>A0A4V6NNF8_9ACTN</name>
<dbReference type="GO" id="GO:0016780">
    <property type="term" value="F:phosphotransferase activity, for other substituted phosphate groups"/>
    <property type="evidence" value="ECO:0007669"/>
    <property type="project" value="TreeGrafter"/>
</dbReference>
<organism evidence="3 4">
    <name type="scientific">Kribbella antiqua</name>
    <dbReference type="NCBI Taxonomy" id="2512217"/>
    <lineage>
        <taxon>Bacteria</taxon>
        <taxon>Bacillati</taxon>
        <taxon>Actinomycetota</taxon>
        <taxon>Actinomycetes</taxon>
        <taxon>Propionibacteriales</taxon>
        <taxon>Kribbellaceae</taxon>
        <taxon>Kribbella</taxon>
    </lineage>
</organism>
<sequence>MTGIARPSARVRTRPVVGRRVAKRVLDLVVAVACLTLAGPAMLVIATIVRATTPGPALFRQIRLGRDHRPFLMYKFRTMYDHCPDDIHRHYMQRLLSDNPEVGGESGLYKLEADPRITRVGRFLRRTSLDELPQLVNVLRGEMSLVGPRPMLPWEADLCGPPCRDRFLAVPGLTGLAQTSGRNRLTMRQTLELDLEYVERQSLMFDLLILLRTVPAVLARNGL</sequence>
<evidence type="ECO:0000313" key="3">
    <source>
        <dbReference type="EMBL" id="TCO42320.1"/>
    </source>
</evidence>
<dbReference type="PANTHER" id="PTHR30576:SF10">
    <property type="entry name" value="SLL5057 PROTEIN"/>
    <property type="match status" value="1"/>
</dbReference>